<feature type="region of interest" description="Disordered" evidence="1">
    <location>
        <begin position="83"/>
        <end position="105"/>
    </location>
</feature>
<organism evidence="2 3">
    <name type="scientific">Ramazzottius varieornatus</name>
    <name type="common">Water bear</name>
    <name type="synonym">Tardigrade</name>
    <dbReference type="NCBI Taxonomy" id="947166"/>
    <lineage>
        <taxon>Eukaryota</taxon>
        <taxon>Metazoa</taxon>
        <taxon>Ecdysozoa</taxon>
        <taxon>Tardigrada</taxon>
        <taxon>Eutardigrada</taxon>
        <taxon>Parachela</taxon>
        <taxon>Hypsibioidea</taxon>
        <taxon>Ramazzottiidae</taxon>
        <taxon>Ramazzottius</taxon>
    </lineage>
</organism>
<proteinExistence type="predicted"/>
<comment type="caution">
    <text evidence="2">The sequence shown here is derived from an EMBL/GenBank/DDBJ whole genome shotgun (WGS) entry which is preliminary data.</text>
</comment>
<feature type="compositionally biased region" description="Basic and acidic residues" evidence="1">
    <location>
        <begin position="96"/>
        <end position="105"/>
    </location>
</feature>
<evidence type="ECO:0000313" key="3">
    <source>
        <dbReference type="Proteomes" id="UP000186922"/>
    </source>
</evidence>
<dbReference type="EMBL" id="BDGG01000005">
    <property type="protein sequence ID" value="GAU99826.1"/>
    <property type="molecule type" value="Genomic_DNA"/>
</dbReference>
<evidence type="ECO:0000256" key="1">
    <source>
        <dbReference type="SAM" id="MobiDB-lite"/>
    </source>
</evidence>
<keyword evidence="3" id="KW-1185">Reference proteome</keyword>
<dbReference type="AlphaFoldDB" id="A0A1D1VDV9"/>
<sequence>MEIFAVTPVTSATGERFFSKLRIEKNYFRSRMGNDRLNGLTLTNFHKEYRIDHKQVAQRYLERPLGDLPLTTEPTREVNLANMEDADEIDQQGLDPEFHALDADE</sequence>
<accession>A0A1D1VDV9</accession>
<protein>
    <submittedName>
        <fullName evidence="2">Uncharacterized protein</fullName>
    </submittedName>
</protein>
<dbReference type="OrthoDB" id="6611240at2759"/>
<evidence type="ECO:0000313" key="2">
    <source>
        <dbReference type="EMBL" id="GAU99826.1"/>
    </source>
</evidence>
<dbReference type="Proteomes" id="UP000186922">
    <property type="component" value="Unassembled WGS sequence"/>
</dbReference>
<name>A0A1D1VDV9_RAMVA</name>
<reference evidence="2 3" key="1">
    <citation type="journal article" date="2016" name="Nat. Commun.">
        <title>Extremotolerant tardigrade genome and improved radiotolerance of human cultured cells by tardigrade-unique protein.</title>
        <authorList>
            <person name="Hashimoto T."/>
            <person name="Horikawa D.D."/>
            <person name="Saito Y."/>
            <person name="Kuwahara H."/>
            <person name="Kozuka-Hata H."/>
            <person name="Shin-I T."/>
            <person name="Minakuchi Y."/>
            <person name="Ohishi K."/>
            <person name="Motoyama A."/>
            <person name="Aizu T."/>
            <person name="Enomoto A."/>
            <person name="Kondo K."/>
            <person name="Tanaka S."/>
            <person name="Hara Y."/>
            <person name="Koshikawa S."/>
            <person name="Sagara H."/>
            <person name="Miura T."/>
            <person name="Yokobori S."/>
            <person name="Miyagawa K."/>
            <person name="Suzuki Y."/>
            <person name="Kubo T."/>
            <person name="Oyama M."/>
            <person name="Kohara Y."/>
            <person name="Fujiyama A."/>
            <person name="Arakawa K."/>
            <person name="Katayama T."/>
            <person name="Toyoda A."/>
            <person name="Kunieda T."/>
        </authorList>
    </citation>
    <scope>NUCLEOTIDE SEQUENCE [LARGE SCALE GENOMIC DNA]</scope>
    <source>
        <strain evidence="2 3">YOKOZUNA-1</strain>
    </source>
</reference>
<gene>
    <name evidence="2" type="primary">RvY_10768-1</name>
    <name evidence="2" type="synonym">RvY_10768.1</name>
    <name evidence="2" type="ORF">RvY_10768</name>
</gene>